<keyword evidence="6" id="KW-0175">Coiled coil</keyword>
<dbReference type="SUPFAM" id="SSF140478">
    <property type="entry name" value="LemA-like"/>
    <property type="match status" value="1"/>
</dbReference>
<evidence type="ECO:0000313" key="8">
    <source>
        <dbReference type="Proteomes" id="UP000243205"/>
    </source>
</evidence>
<sequence>MKRWMQSLLAALLVLPLLGGCGYNEIQRQEEGVFKAWADIEATYQRRADLIPNLVETVKAYAAHERETLEQVTAARASVGRVQLNAANLSDPQQVEQFLAAQQQMSGALSRLLLVAERYPDLKASQNFRDLQHQLEGTENRINVARQRYNEAVQQFNSAIRTFPGNLTNKFLLKLERKEPFKAETGAASAPQVKF</sequence>
<evidence type="ECO:0000256" key="4">
    <source>
        <dbReference type="ARBA" id="ARBA00022989"/>
    </source>
</evidence>
<evidence type="ECO:0000256" key="1">
    <source>
        <dbReference type="ARBA" id="ARBA00004167"/>
    </source>
</evidence>
<evidence type="ECO:0000256" key="2">
    <source>
        <dbReference type="ARBA" id="ARBA00008854"/>
    </source>
</evidence>
<dbReference type="InterPro" id="IPR007156">
    <property type="entry name" value="MamQ_LemA"/>
</dbReference>
<evidence type="ECO:0000313" key="7">
    <source>
        <dbReference type="EMBL" id="SDD81782.1"/>
    </source>
</evidence>
<accession>A0A1G6XUU8</accession>
<comment type="similarity">
    <text evidence="2">Belongs to the LemA family.</text>
</comment>
<dbReference type="Pfam" id="PF04011">
    <property type="entry name" value="LemA"/>
    <property type="match status" value="1"/>
</dbReference>
<dbReference type="AlphaFoldDB" id="A0A1G6XUU8"/>
<keyword evidence="5" id="KW-0472">Membrane</keyword>
<comment type="subcellular location">
    <subcellularLocation>
        <location evidence="1">Membrane</location>
        <topology evidence="1">Single-pass membrane protein</topology>
    </subcellularLocation>
</comment>
<dbReference type="PANTHER" id="PTHR34478">
    <property type="entry name" value="PROTEIN LEMA"/>
    <property type="match status" value="1"/>
</dbReference>
<dbReference type="RefSeq" id="WP_092075720.1">
    <property type="nucleotide sequence ID" value="NZ_FNAQ01000001.1"/>
</dbReference>
<dbReference type="STRING" id="57664.SAMN05661003_101405"/>
<organism evidence="7 8">
    <name type="scientific">Desulfuromonas thiophila</name>
    <dbReference type="NCBI Taxonomy" id="57664"/>
    <lineage>
        <taxon>Bacteria</taxon>
        <taxon>Pseudomonadati</taxon>
        <taxon>Thermodesulfobacteriota</taxon>
        <taxon>Desulfuromonadia</taxon>
        <taxon>Desulfuromonadales</taxon>
        <taxon>Desulfuromonadaceae</taxon>
        <taxon>Desulfuromonas</taxon>
    </lineage>
</organism>
<dbReference type="PANTHER" id="PTHR34478:SF2">
    <property type="entry name" value="MEMBRANE PROTEIN"/>
    <property type="match status" value="1"/>
</dbReference>
<proteinExistence type="inferred from homology"/>
<gene>
    <name evidence="7" type="ORF">SAMN05661003_101405</name>
</gene>
<dbReference type="Gene3D" id="1.20.1440.20">
    <property type="entry name" value="LemA-like domain"/>
    <property type="match status" value="1"/>
</dbReference>
<protein>
    <submittedName>
        <fullName evidence="7">LemA protein</fullName>
    </submittedName>
</protein>
<keyword evidence="4" id="KW-1133">Transmembrane helix</keyword>
<dbReference type="InterPro" id="IPR023353">
    <property type="entry name" value="LemA-like_dom_sf"/>
</dbReference>
<evidence type="ECO:0000256" key="3">
    <source>
        <dbReference type="ARBA" id="ARBA00022692"/>
    </source>
</evidence>
<reference evidence="8" key="1">
    <citation type="submission" date="2016-10" db="EMBL/GenBank/DDBJ databases">
        <authorList>
            <person name="Varghese N."/>
            <person name="Submissions S."/>
        </authorList>
    </citation>
    <scope>NUCLEOTIDE SEQUENCE [LARGE SCALE GENOMIC DNA]</scope>
    <source>
        <strain evidence="8">DSM 8987</strain>
    </source>
</reference>
<dbReference type="PROSITE" id="PS51257">
    <property type="entry name" value="PROKAR_LIPOPROTEIN"/>
    <property type="match status" value="1"/>
</dbReference>
<evidence type="ECO:0000256" key="5">
    <source>
        <dbReference type="ARBA" id="ARBA00023136"/>
    </source>
</evidence>
<name>A0A1G6XUU8_9BACT</name>
<dbReference type="EMBL" id="FNAQ01000001">
    <property type="protein sequence ID" value="SDD81782.1"/>
    <property type="molecule type" value="Genomic_DNA"/>
</dbReference>
<dbReference type="GO" id="GO:0016020">
    <property type="term" value="C:membrane"/>
    <property type="evidence" value="ECO:0007669"/>
    <property type="project" value="UniProtKB-SubCell"/>
</dbReference>
<dbReference type="Proteomes" id="UP000243205">
    <property type="component" value="Unassembled WGS sequence"/>
</dbReference>
<keyword evidence="8" id="KW-1185">Reference proteome</keyword>
<keyword evidence="3" id="KW-0812">Transmembrane</keyword>
<dbReference type="OrthoDB" id="9804152at2"/>
<feature type="coiled-coil region" evidence="6">
    <location>
        <begin position="128"/>
        <end position="155"/>
    </location>
</feature>
<evidence type="ECO:0000256" key="6">
    <source>
        <dbReference type="SAM" id="Coils"/>
    </source>
</evidence>